<feature type="domain" description="Glycosyl transferase family 1" evidence="3">
    <location>
        <begin position="162"/>
        <end position="322"/>
    </location>
</feature>
<dbReference type="Proteomes" id="UP001500213">
    <property type="component" value="Unassembled WGS sequence"/>
</dbReference>
<reference evidence="6" key="1">
    <citation type="journal article" date="2019" name="Int. J. Syst. Evol. Microbiol.">
        <title>The Global Catalogue of Microorganisms (GCM) 10K type strain sequencing project: providing services to taxonomists for standard genome sequencing and annotation.</title>
        <authorList>
            <consortium name="The Broad Institute Genomics Platform"/>
            <consortium name="The Broad Institute Genome Sequencing Center for Infectious Disease"/>
            <person name="Wu L."/>
            <person name="Ma J."/>
        </authorList>
    </citation>
    <scope>NUCLEOTIDE SEQUENCE [LARGE SCALE GENOMIC DNA]</scope>
    <source>
        <strain evidence="6">JCM 17593</strain>
    </source>
</reference>
<comment type="caution">
    <text evidence="5">The sequence shown here is derived from an EMBL/GenBank/DDBJ whole genome shotgun (WGS) entry which is preliminary data.</text>
</comment>
<keyword evidence="6" id="KW-1185">Reference proteome</keyword>
<dbReference type="PANTHER" id="PTHR12526">
    <property type="entry name" value="GLYCOSYLTRANSFERASE"/>
    <property type="match status" value="1"/>
</dbReference>
<accession>A0ABP8AWI2</accession>
<evidence type="ECO:0008006" key="7">
    <source>
        <dbReference type="Google" id="ProtNLM"/>
    </source>
</evidence>
<evidence type="ECO:0000313" key="5">
    <source>
        <dbReference type="EMBL" id="GAA4191494.1"/>
    </source>
</evidence>
<dbReference type="CDD" id="cd03801">
    <property type="entry name" value="GT4_PimA-like"/>
    <property type="match status" value="1"/>
</dbReference>
<gene>
    <name evidence="5" type="ORF">GCM10022288_22360</name>
</gene>
<proteinExistence type="predicted"/>
<dbReference type="Pfam" id="PF00534">
    <property type="entry name" value="Glycos_transf_1"/>
    <property type="match status" value="1"/>
</dbReference>
<evidence type="ECO:0000256" key="2">
    <source>
        <dbReference type="ARBA" id="ARBA00022679"/>
    </source>
</evidence>
<evidence type="ECO:0000259" key="4">
    <source>
        <dbReference type="Pfam" id="PF13439"/>
    </source>
</evidence>
<feature type="domain" description="Glycosyltransferase subfamily 4-like N-terminal" evidence="4">
    <location>
        <begin position="17"/>
        <end position="140"/>
    </location>
</feature>
<dbReference type="SUPFAM" id="SSF53756">
    <property type="entry name" value="UDP-Glycosyltransferase/glycogen phosphorylase"/>
    <property type="match status" value="1"/>
</dbReference>
<protein>
    <recommendedName>
        <fullName evidence="7">D-inositol 3-phosphate glycosyltransferase</fullName>
    </recommendedName>
</protein>
<dbReference type="EMBL" id="BAABBX010000015">
    <property type="protein sequence ID" value="GAA4191494.1"/>
    <property type="molecule type" value="Genomic_DNA"/>
</dbReference>
<dbReference type="Pfam" id="PF13439">
    <property type="entry name" value="Glyco_transf_4"/>
    <property type="match status" value="1"/>
</dbReference>
<evidence type="ECO:0000313" key="6">
    <source>
        <dbReference type="Proteomes" id="UP001500213"/>
    </source>
</evidence>
<keyword evidence="1" id="KW-0328">Glycosyltransferase</keyword>
<keyword evidence="2" id="KW-0808">Transferase</keyword>
<organism evidence="5 6">
    <name type="scientific">Gryllotalpicola kribbensis</name>
    <dbReference type="NCBI Taxonomy" id="993084"/>
    <lineage>
        <taxon>Bacteria</taxon>
        <taxon>Bacillati</taxon>
        <taxon>Actinomycetota</taxon>
        <taxon>Actinomycetes</taxon>
        <taxon>Micrococcales</taxon>
        <taxon>Microbacteriaceae</taxon>
        <taxon>Gryllotalpicola</taxon>
    </lineage>
</organism>
<evidence type="ECO:0000256" key="1">
    <source>
        <dbReference type="ARBA" id="ARBA00022676"/>
    </source>
</evidence>
<name>A0ABP8AWI2_9MICO</name>
<dbReference type="RefSeq" id="WP_344776868.1">
    <property type="nucleotide sequence ID" value="NZ_BAABBX010000015.1"/>
</dbReference>
<dbReference type="InterPro" id="IPR028098">
    <property type="entry name" value="Glyco_trans_4-like_N"/>
</dbReference>
<evidence type="ECO:0000259" key="3">
    <source>
        <dbReference type="Pfam" id="PF00534"/>
    </source>
</evidence>
<sequence>MTRLNVVHVVCTDAFAGVERYVRNSALWLSASGCRVTVVGGAEAALRPVLEDAGVAWLPGATPAQALRSLRGVRHADVINTHMTAADAVGAVAGGLLRAPVVSTRHFAAARGSSAAARVLGGGIRRRVAAQLAISDYVAGRIDGRSTTVRSGVQNAAAVTAPRERTVLVAQRLEPEKQTRLALEAWARLRAGAGDSGRDAWRLVIAGDGSQRGQLEQLARELGIAGEVDFLGHRSDMDELYRTAGALLATTPIEAFGLAVLEAMSHGLPVVAAAAGGHLETVGGVAGAALFAPGDADAAAGQLARLIGDPRERVRYGDALRERQRELFTAERQTEGTLRLFWAVVGSR</sequence>
<dbReference type="Gene3D" id="3.40.50.2000">
    <property type="entry name" value="Glycogen Phosphorylase B"/>
    <property type="match status" value="2"/>
</dbReference>
<dbReference type="InterPro" id="IPR001296">
    <property type="entry name" value="Glyco_trans_1"/>
</dbReference>
<dbReference type="PROSITE" id="PS51257">
    <property type="entry name" value="PROKAR_LIPOPROTEIN"/>
    <property type="match status" value="1"/>
</dbReference>